<evidence type="ECO:0000313" key="3">
    <source>
        <dbReference type="Proteomes" id="UP001215712"/>
    </source>
</evidence>
<dbReference type="Proteomes" id="UP001215712">
    <property type="component" value="Unassembled WGS sequence"/>
</dbReference>
<reference evidence="2" key="2">
    <citation type="submission" date="2023-01" db="EMBL/GenBank/DDBJ databases">
        <authorList>
            <person name="Petersen C."/>
        </authorList>
    </citation>
    <scope>NUCLEOTIDE SEQUENCE</scope>
    <source>
        <strain evidence="2">IBT 17514</strain>
    </source>
</reference>
<keyword evidence="3" id="KW-1185">Reference proteome</keyword>
<gene>
    <name evidence="2" type="ORF">N7493_002667</name>
</gene>
<protein>
    <submittedName>
        <fullName evidence="2">Uncharacterized protein</fullName>
    </submittedName>
</protein>
<reference evidence="2" key="1">
    <citation type="journal article" date="2023" name="IMA Fungus">
        <title>Comparative genomic study of the Penicillium genus elucidates a diverse pangenome and 15 lateral gene transfer events.</title>
        <authorList>
            <person name="Petersen C."/>
            <person name="Sorensen T."/>
            <person name="Nielsen M.R."/>
            <person name="Sondergaard T.E."/>
            <person name="Sorensen J.L."/>
            <person name="Fitzpatrick D.A."/>
            <person name="Frisvad J.C."/>
            <person name="Nielsen K.L."/>
        </authorList>
    </citation>
    <scope>NUCLEOTIDE SEQUENCE</scope>
    <source>
        <strain evidence="2">IBT 17514</strain>
    </source>
</reference>
<evidence type="ECO:0000313" key="2">
    <source>
        <dbReference type="EMBL" id="KAJ5733881.1"/>
    </source>
</evidence>
<dbReference type="AlphaFoldDB" id="A0AAD6HSU6"/>
<name>A0AAD6HSU6_9EURO</name>
<organism evidence="2 3">
    <name type="scientific">Penicillium malachiteum</name>
    <dbReference type="NCBI Taxonomy" id="1324776"/>
    <lineage>
        <taxon>Eukaryota</taxon>
        <taxon>Fungi</taxon>
        <taxon>Dikarya</taxon>
        <taxon>Ascomycota</taxon>
        <taxon>Pezizomycotina</taxon>
        <taxon>Eurotiomycetes</taxon>
        <taxon>Eurotiomycetidae</taxon>
        <taxon>Eurotiales</taxon>
        <taxon>Aspergillaceae</taxon>
        <taxon>Penicillium</taxon>
    </lineage>
</organism>
<evidence type="ECO:0000256" key="1">
    <source>
        <dbReference type="SAM" id="MobiDB-lite"/>
    </source>
</evidence>
<feature type="compositionally biased region" description="Acidic residues" evidence="1">
    <location>
        <begin position="74"/>
        <end position="87"/>
    </location>
</feature>
<accession>A0AAD6HSU6</accession>
<sequence>MPRSDLKMEDVTLGLSPADIRCLLLGLLVMKYEMDTGELATITAYKPKVARNMFSRALQRLRSAHQVLNKPKEEENDEVKDEEEDGLKEETVN</sequence>
<proteinExistence type="predicted"/>
<feature type="region of interest" description="Disordered" evidence="1">
    <location>
        <begin position="64"/>
        <end position="93"/>
    </location>
</feature>
<comment type="caution">
    <text evidence="2">The sequence shown here is derived from an EMBL/GenBank/DDBJ whole genome shotgun (WGS) entry which is preliminary data.</text>
</comment>
<dbReference type="EMBL" id="JAQJAN010000003">
    <property type="protein sequence ID" value="KAJ5733881.1"/>
    <property type="molecule type" value="Genomic_DNA"/>
</dbReference>